<dbReference type="InterPro" id="IPR000160">
    <property type="entry name" value="GGDEF_dom"/>
</dbReference>
<dbReference type="InterPro" id="IPR029787">
    <property type="entry name" value="Nucleotide_cyclase"/>
</dbReference>
<dbReference type="InterPro" id="IPR043128">
    <property type="entry name" value="Rev_trsase/Diguanyl_cyclase"/>
</dbReference>
<dbReference type="EMBL" id="RZNJ01000001">
    <property type="protein sequence ID" value="RUT35039.1"/>
    <property type="molecule type" value="Genomic_DNA"/>
</dbReference>
<dbReference type="Pfam" id="PF00990">
    <property type="entry name" value="GGDEF"/>
    <property type="match status" value="1"/>
</dbReference>
<dbReference type="CDD" id="cd01949">
    <property type="entry name" value="GGDEF"/>
    <property type="match status" value="1"/>
</dbReference>
<gene>
    <name evidence="3" type="ORF">EMQ25_03545</name>
</gene>
<dbReference type="SUPFAM" id="SSF55785">
    <property type="entry name" value="PYP-like sensor domain (PAS domain)"/>
    <property type="match status" value="2"/>
</dbReference>
<dbReference type="PROSITE" id="PS50887">
    <property type="entry name" value="GGDEF"/>
    <property type="match status" value="1"/>
</dbReference>
<feature type="domain" description="EAL" evidence="1">
    <location>
        <begin position="459"/>
        <end position="708"/>
    </location>
</feature>
<dbReference type="SMART" id="SM00091">
    <property type="entry name" value="PAS"/>
    <property type="match status" value="2"/>
</dbReference>
<dbReference type="InterPro" id="IPR035965">
    <property type="entry name" value="PAS-like_dom_sf"/>
</dbReference>
<dbReference type="InterPro" id="IPR000014">
    <property type="entry name" value="PAS"/>
</dbReference>
<dbReference type="Pfam" id="PF12860">
    <property type="entry name" value="PAS_7"/>
    <property type="match status" value="2"/>
</dbReference>
<dbReference type="SMART" id="SM00052">
    <property type="entry name" value="EAL"/>
    <property type="match status" value="1"/>
</dbReference>
<dbReference type="SUPFAM" id="SSF55073">
    <property type="entry name" value="Nucleotide cyclase"/>
    <property type="match status" value="1"/>
</dbReference>
<dbReference type="InterPro" id="IPR035919">
    <property type="entry name" value="EAL_sf"/>
</dbReference>
<dbReference type="Gene3D" id="3.20.20.450">
    <property type="entry name" value="EAL domain"/>
    <property type="match status" value="1"/>
</dbReference>
<dbReference type="PROSITE" id="PS50883">
    <property type="entry name" value="EAL"/>
    <property type="match status" value="1"/>
</dbReference>
<comment type="caution">
    <text evidence="3">The sequence shown here is derived from an EMBL/GenBank/DDBJ whole genome shotgun (WGS) entry which is preliminary data.</text>
</comment>
<dbReference type="SUPFAM" id="SSF141868">
    <property type="entry name" value="EAL domain-like"/>
    <property type="match status" value="1"/>
</dbReference>
<dbReference type="PANTHER" id="PTHR44757">
    <property type="entry name" value="DIGUANYLATE CYCLASE DGCP"/>
    <property type="match status" value="1"/>
</dbReference>
<accession>A0A433XLT1</accession>
<dbReference type="PANTHER" id="PTHR44757:SF2">
    <property type="entry name" value="BIOFILM ARCHITECTURE MAINTENANCE PROTEIN MBAA"/>
    <property type="match status" value="1"/>
</dbReference>
<evidence type="ECO:0000313" key="4">
    <source>
        <dbReference type="Proteomes" id="UP000281547"/>
    </source>
</evidence>
<organism evidence="3 4">
    <name type="scientific">Arsenicitalea aurantiaca</name>
    <dbReference type="NCBI Taxonomy" id="1783274"/>
    <lineage>
        <taxon>Bacteria</taxon>
        <taxon>Pseudomonadati</taxon>
        <taxon>Pseudomonadota</taxon>
        <taxon>Alphaproteobacteria</taxon>
        <taxon>Hyphomicrobiales</taxon>
        <taxon>Devosiaceae</taxon>
        <taxon>Arsenicitalea</taxon>
    </lineage>
</organism>
<dbReference type="Gene3D" id="3.30.450.20">
    <property type="entry name" value="PAS domain"/>
    <property type="match status" value="2"/>
</dbReference>
<dbReference type="SMART" id="SM00267">
    <property type="entry name" value="GGDEF"/>
    <property type="match status" value="1"/>
</dbReference>
<feature type="domain" description="GGDEF" evidence="2">
    <location>
        <begin position="317"/>
        <end position="450"/>
    </location>
</feature>
<dbReference type="AlphaFoldDB" id="A0A433XLT1"/>
<name>A0A433XLT1_9HYPH</name>
<keyword evidence="4" id="KW-1185">Reference proteome</keyword>
<sequence>MRTRGYPKDGHVQDPTRAEDAREHALLLNAALESIPYGFCVWGSDFRLVMWNRHWRELYGFPEKAVSRGVSLAEVVALSARLGNHPDVTPEAFLHGYTSELLANRGGARAKSRERLLHGRVIETAHVYAPGLGWVVTHEDVTEEIAADEIVQERKRRLEVQNLRFDAAVNNISQGLSMFDRTGRLVICNGPFAAIYGLPAEMVRPGTELEDILGHLFARGMYAEADQAEYMAWRRQVIASGSFAKTVHELDGRIILMQHHPMADGGWVSTHEDVTEQRENEARIRYLARHDALTGLPNRAQFLDAMGEAEKSLGRGHGFAVLCIDLDHFKAVNDTLGHAAGDRVLREVAGRLSSAVREGDLLARIGGDEFSLLMHEVDQPGDAATVAERIIEAMTPALLIDGHQALVGASVGIAMAPADGATTDVLLKNADLALYRAKMEARSAFRFFEPEMDAAMQKRRTIEAGLRQALERDEMRLVFQPLVGLAENRVTCFEALLRWELDGQIISPADFVPIAEETGLIVSIGEWVLRRACAVAAGWPEDVRVAVNLSPVQFKNRGLFDIVQSALAASGLSPRRLELEITESLLLAENDQTLETLHRLRAEGVRISMDDFGTGYSSLSYLRSFPFDKIKIDRSFMRDLSKTGGDLAIIKAVIGLGQSLGMSTTAEGVETQEQLDAVREQGCSEVQGFLFSPPLPEGAVAAFLSGQADEETLRAAS</sequence>
<dbReference type="Pfam" id="PF00563">
    <property type="entry name" value="EAL"/>
    <property type="match status" value="1"/>
</dbReference>
<dbReference type="Proteomes" id="UP000281547">
    <property type="component" value="Unassembled WGS sequence"/>
</dbReference>
<evidence type="ECO:0000259" key="1">
    <source>
        <dbReference type="PROSITE" id="PS50883"/>
    </source>
</evidence>
<proteinExistence type="predicted"/>
<dbReference type="CDD" id="cd01948">
    <property type="entry name" value="EAL"/>
    <property type="match status" value="1"/>
</dbReference>
<evidence type="ECO:0000313" key="3">
    <source>
        <dbReference type="EMBL" id="RUT35039.1"/>
    </source>
</evidence>
<dbReference type="InterPro" id="IPR001633">
    <property type="entry name" value="EAL_dom"/>
</dbReference>
<dbReference type="Gene3D" id="3.30.70.270">
    <property type="match status" value="1"/>
</dbReference>
<reference evidence="3 4" key="1">
    <citation type="journal article" date="2016" name="Int. J. Syst. Evol. Microbiol.">
        <title>Arsenicitalea aurantiaca gen. nov., sp. nov., a new member of the family Hyphomicrobiaceae, isolated from high-arsenic sediment.</title>
        <authorList>
            <person name="Mu Y."/>
            <person name="Zhou L."/>
            <person name="Zeng X.C."/>
            <person name="Liu L."/>
            <person name="Pan Y."/>
            <person name="Chen X."/>
            <person name="Wang J."/>
            <person name="Li S."/>
            <person name="Li W.J."/>
            <person name="Wang Y."/>
        </authorList>
    </citation>
    <scope>NUCLEOTIDE SEQUENCE [LARGE SCALE GENOMIC DNA]</scope>
    <source>
        <strain evidence="3 4">42-50</strain>
    </source>
</reference>
<evidence type="ECO:0000259" key="2">
    <source>
        <dbReference type="PROSITE" id="PS50887"/>
    </source>
</evidence>
<dbReference type="NCBIfam" id="TIGR00254">
    <property type="entry name" value="GGDEF"/>
    <property type="match status" value="1"/>
</dbReference>
<dbReference type="InterPro" id="IPR052155">
    <property type="entry name" value="Biofilm_reg_signaling"/>
</dbReference>
<protein>
    <submittedName>
        <fullName evidence="3">EAL domain-containing protein</fullName>
    </submittedName>
</protein>